<dbReference type="EMBL" id="CP138584">
    <property type="protein sequence ID" value="WPH01195.1"/>
    <property type="molecule type" value="Genomic_DNA"/>
</dbReference>
<sequence>MVVLLGDPRAGVPPVSDPPAFSVSYIDSIQSQTNREVTISPTGTAKQLSKCRNQDQSPFFSMLPSELRLLIFEYATAPYQDPAHQDDDAKTYKTTDFFYRPEHPGKLVTSTNLLLTCRRIWLEANHLPLKQAEHVFYFFNRDRRPRWTTSNWIDDDDRLRDFLTSLTYGNRQNLEHIRVFPQMFWLEREFIGKVDHFLGRFGAAPRVLTLTLRYTDWWNWESNQDLYIDTKWVQALLDSPTLPRVQELRLELETTESKMAQLRPIVENIRHLEPLVRRTLGGKDDIRHCWTLQTSPPEKTWSGPGCLGPQTARHQRQRTHNWTTKGEGTLKYRIVTIVWKSVEVDDKPTDTPTVEACGDLNHQPFVDKSSQDTQTFDDKLAASLRQQWSDKWEEQGSLLEFLPDDSSESHGPGADDADEIDARGKFWALGL</sequence>
<dbReference type="PANTHER" id="PTHR42085:SF1">
    <property type="entry name" value="F-BOX DOMAIN-CONTAINING PROTEIN"/>
    <property type="match status" value="1"/>
</dbReference>
<accession>A0AAQ3M4K7</accession>
<proteinExistence type="predicted"/>
<dbReference type="Proteomes" id="UP001303373">
    <property type="component" value="Chromosome 5"/>
</dbReference>
<keyword evidence="3" id="KW-1185">Reference proteome</keyword>
<gene>
    <name evidence="2" type="ORF">R9X50_00403100</name>
</gene>
<name>A0AAQ3M4K7_9PEZI</name>
<organism evidence="2 3">
    <name type="scientific">Acrodontium crateriforme</name>
    <dbReference type="NCBI Taxonomy" id="150365"/>
    <lineage>
        <taxon>Eukaryota</taxon>
        <taxon>Fungi</taxon>
        <taxon>Dikarya</taxon>
        <taxon>Ascomycota</taxon>
        <taxon>Pezizomycotina</taxon>
        <taxon>Dothideomycetes</taxon>
        <taxon>Dothideomycetidae</taxon>
        <taxon>Mycosphaerellales</taxon>
        <taxon>Teratosphaeriaceae</taxon>
        <taxon>Acrodontium</taxon>
    </lineage>
</organism>
<evidence type="ECO:0000313" key="3">
    <source>
        <dbReference type="Proteomes" id="UP001303373"/>
    </source>
</evidence>
<evidence type="ECO:0000313" key="2">
    <source>
        <dbReference type="EMBL" id="WPH01195.1"/>
    </source>
</evidence>
<protein>
    <submittedName>
        <fullName evidence="2">Uncharacterized protein</fullName>
    </submittedName>
</protein>
<evidence type="ECO:0000256" key="1">
    <source>
        <dbReference type="SAM" id="MobiDB-lite"/>
    </source>
</evidence>
<dbReference type="PANTHER" id="PTHR42085">
    <property type="entry name" value="F-BOX DOMAIN-CONTAINING PROTEIN"/>
    <property type="match status" value="1"/>
</dbReference>
<reference evidence="2 3" key="1">
    <citation type="submission" date="2023-11" db="EMBL/GenBank/DDBJ databases">
        <title>An acidophilic fungus is an integral part of prey digestion in a carnivorous sundew plant.</title>
        <authorList>
            <person name="Tsai I.J."/>
        </authorList>
    </citation>
    <scope>NUCLEOTIDE SEQUENCE [LARGE SCALE GENOMIC DNA]</scope>
    <source>
        <strain evidence="2">169a</strain>
    </source>
</reference>
<feature type="region of interest" description="Disordered" evidence="1">
    <location>
        <begin position="395"/>
        <end position="419"/>
    </location>
</feature>
<dbReference type="InterPro" id="IPR038883">
    <property type="entry name" value="AN11006-like"/>
</dbReference>
<dbReference type="AlphaFoldDB" id="A0AAQ3M4K7"/>